<feature type="compositionally biased region" description="Low complexity" evidence="16">
    <location>
        <begin position="1133"/>
        <end position="1162"/>
    </location>
</feature>
<evidence type="ECO:0000256" key="11">
    <source>
        <dbReference type="ARBA" id="ARBA00023012"/>
    </source>
</evidence>
<gene>
    <name evidence="20" type="ORF">SETTUDRAFT_40504</name>
</gene>
<feature type="transmembrane region" description="Helical" evidence="17">
    <location>
        <begin position="12"/>
        <end position="34"/>
    </location>
</feature>
<dbReference type="PROSITE" id="PS50110">
    <property type="entry name" value="RESPONSE_REGULATORY"/>
    <property type="match status" value="1"/>
</dbReference>
<feature type="compositionally biased region" description="Basic and acidic residues" evidence="16">
    <location>
        <begin position="894"/>
        <end position="910"/>
    </location>
</feature>
<keyword evidence="15" id="KW-0175">Coiled coil</keyword>
<protein>
    <recommendedName>
        <fullName evidence="3">histidine kinase</fullName>
        <ecNumber evidence="3">2.7.13.3</ecNumber>
    </recommendedName>
</protein>
<accession>R0J362</accession>
<evidence type="ECO:0000256" key="13">
    <source>
        <dbReference type="ARBA" id="ARBA00023180"/>
    </source>
</evidence>
<dbReference type="SUPFAM" id="SSF47384">
    <property type="entry name" value="Homodimeric domain of signal transducing histidine kinase"/>
    <property type="match status" value="1"/>
</dbReference>
<feature type="region of interest" description="Disordered" evidence="16">
    <location>
        <begin position="718"/>
        <end position="738"/>
    </location>
</feature>
<dbReference type="EC" id="2.7.13.3" evidence="3"/>
<dbReference type="GeneID" id="19404630"/>
<dbReference type="GO" id="GO:0005524">
    <property type="term" value="F:ATP binding"/>
    <property type="evidence" value="ECO:0007669"/>
    <property type="project" value="UniProtKB-KW"/>
</dbReference>
<feature type="modified residue" description="4-aspartylphosphate" evidence="14">
    <location>
        <position position="1040"/>
    </location>
</feature>
<dbReference type="GO" id="GO:0000155">
    <property type="term" value="F:phosphorelay sensor kinase activity"/>
    <property type="evidence" value="ECO:0007669"/>
    <property type="project" value="InterPro"/>
</dbReference>
<dbReference type="InterPro" id="IPR005467">
    <property type="entry name" value="His_kinase_dom"/>
</dbReference>
<dbReference type="Gene3D" id="1.10.287.130">
    <property type="match status" value="1"/>
</dbReference>
<evidence type="ECO:0000256" key="9">
    <source>
        <dbReference type="ARBA" id="ARBA00022840"/>
    </source>
</evidence>
<keyword evidence="8" id="KW-0418">Kinase</keyword>
<dbReference type="SUPFAM" id="SSF52172">
    <property type="entry name" value="CheY-like"/>
    <property type="match status" value="1"/>
</dbReference>
<dbReference type="eggNOG" id="KOG0519">
    <property type="taxonomic scope" value="Eukaryota"/>
</dbReference>
<dbReference type="SMART" id="SM00448">
    <property type="entry name" value="REC"/>
    <property type="match status" value="1"/>
</dbReference>
<dbReference type="Gene3D" id="3.30.565.10">
    <property type="entry name" value="Histidine kinase-like ATPase, C-terminal domain"/>
    <property type="match status" value="1"/>
</dbReference>
<dbReference type="RefSeq" id="XP_008020272.1">
    <property type="nucleotide sequence ID" value="XM_008022081.1"/>
</dbReference>
<evidence type="ECO:0000256" key="14">
    <source>
        <dbReference type="PROSITE-ProRule" id="PRU00169"/>
    </source>
</evidence>
<evidence type="ECO:0000256" key="16">
    <source>
        <dbReference type="SAM" id="MobiDB-lite"/>
    </source>
</evidence>
<dbReference type="Proteomes" id="UP000016935">
    <property type="component" value="Unassembled WGS sequence"/>
</dbReference>
<dbReference type="InterPro" id="IPR011006">
    <property type="entry name" value="CheY-like_superfamily"/>
</dbReference>
<dbReference type="FunFam" id="3.40.50.2300:FF:000289">
    <property type="entry name" value="Osmosensing histidine protein kinase SLN1"/>
    <property type="match status" value="1"/>
</dbReference>
<dbReference type="AlphaFoldDB" id="R0J362"/>
<feature type="compositionally biased region" description="Polar residues" evidence="16">
    <location>
        <begin position="1165"/>
        <end position="1175"/>
    </location>
</feature>
<dbReference type="GO" id="GO:0005886">
    <property type="term" value="C:plasma membrane"/>
    <property type="evidence" value="ECO:0007669"/>
    <property type="project" value="UniProtKB-ARBA"/>
</dbReference>
<dbReference type="STRING" id="671987.R0J362"/>
<keyword evidence="11" id="KW-0902">Two-component regulatory system</keyword>
<dbReference type="FunFam" id="1.10.287.130:FF:000004">
    <property type="entry name" value="Ethylene receptor 1"/>
    <property type="match status" value="1"/>
</dbReference>
<dbReference type="InterPro" id="IPR036890">
    <property type="entry name" value="HATPase_C_sf"/>
</dbReference>
<feature type="region of interest" description="Disordered" evidence="16">
    <location>
        <begin position="1111"/>
        <end position="1175"/>
    </location>
</feature>
<keyword evidence="4 14" id="KW-0597">Phosphoprotein</keyword>
<evidence type="ECO:0000256" key="1">
    <source>
        <dbReference type="ARBA" id="ARBA00000085"/>
    </source>
</evidence>
<feature type="compositionally biased region" description="Polar residues" evidence="16">
    <location>
        <begin position="718"/>
        <end position="736"/>
    </location>
</feature>
<dbReference type="GO" id="GO:0009927">
    <property type="term" value="F:histidine phosphotransfer kinase activity"/>
    <property type="evidence" value="ECO:0007669"/>
    <property type="project" value="TreeGrafter"/>
</dbReference>
<evidence type="ECO:0000256" key="12">
    <source>
        <dbReference type="ARBA" id="ARBA00023136"/>
    </source>
</evidence>
<dbReference type="Pfam" id="PF00512">
    <property type="entry name" value="HisKA"/>
    <property type="match status" value="1"/>
</dbReference>
<evidence type="ECO:0000256" key="8">
    <source>
        <dbReference type="ARBA" id="ARBA00022777"/>
    </source>
</evidence>
<dbReference type="Pfam" id="PF00072">
    <property type="entry name" value="Response_reg"/>
    <property type="match status" value="1"/>
</dbReference>
<evidence type="ECO:0000256" key="4">
    <source>
        <dbReference type="ARBA" id="ARBA00022553"/>
    </source>
</evidence>
<keyword evidence="9" id="KW-0067">ATP-binding</keyword>
<reference evidence="20 21" key="2">
    <citation type="journal article" date="2013" name="PLoS Genet.">
        <title>Comparative genome structure, secondary metabolite, and effector coding capacity across Cochliobolus pathogens.</title>
        <authorList>
            <person name="Condon B.J."/>
            <person name="Leng Y."/>
            <person name="Wu D."/>
            <person name="Bushley K.E."/>
            <person name="Ohm R.A."/>
            <person name="Otillar R."/>
            <person name="Martin J."/>
            <person name="Schackwitz W."/>
            <person name="Grimwood J."/>
            <person name="MohdZainudin N."/>
            <person name="Xue C."/>
            <person name="Wang R."/>
            <person name="Manning V.A."/>
            <person name="Dhillon B."/>
            <person name="Tu Z.J."/>
            <person name="Steffenson B.J."/>
            <person name="Salamov A."/>
            <person name="Sun H."/>
            <person name="Lowry S."/>
            <person name="LaButti K."/>
            <person name="Han J."/>
            <person name="Copeland A."/>
            <person name="Lindquist E."/>
            <person name="Barry K."/>
            <person name="Schmutz J."/>
            <person name="Baker S.E."/>
            <person name="Ciuffetti L.M."/>
            <person name="Grigoriev I.V."/>
            <person name="Zhong S."/>
            <person name="Turgeon B.G."/>
        </authorList>
    </citation>
    <scope>NUCLEOTIDE SEQUENCE [LARGE SCALE GENOMIC DNA]</scope>
    <source>
        <strain evidence="21">28A</strain>
    </source>
</reference>
<dbReference type="Gene3D" id="3.40.50.2300">
    <property type="match status" value="1"/>
</dbReference>
<dbReference type="PANTHER" id="PTHR43047:SF72">
    <property type="entry name" value="OSMOSENSING HISTIDINE PROTEIN KINASE SLN1"/>
    <property type="match status" value="1"/>
</dbReference>
<dbReference type="InterPro" id="IPR036097">
    <property type="entry name" value="HisK_dim/P_sf"/>
</dbReference>
<feature type="domain" description="Response regulatory" evidence="19">
    <location>
        <begin position="985"/>
        <end position="1105"/>
    </location>
</feature>
<feature type="coiled-coil region" evidence="15">
    <location>
        <begin position="509"/>
        <end position="536"/>
    </location>
</feature>
<proteinExistence type="predicted"/>
<evidence type="ECO:0000259" key="19">
    <source>
        <dbReference type="PROSITE" id="PS50110"/>
    </source>
</evidence>
<keyword evidence="6 17" id="KW-0812">Transmembrane</keyword>
<keyword evidence="10 17" id="KW-1133">Transmembrane helix</keyword>
<dbReference type="SMART" id="SM00388">
    <property type="entry name" value="HisKA"/>
    <property type="match status" value="1"/>
</dbReference>
<dbReference type="HOGENOM" id="CLU_003731_0_0_1"/>
<dbReference type="CDD" id="cd17546">
    <property type="entry name" value="REC_hyHK_CKI1_RcsC-like"/>
    <property type="match status" value="1"/>
</dbReference>
<dbReference type="CDD" id="cd16922">
    <property type="entry name" value="HATPase_EvgS-ArcB-TorS-like"/>
    <property type="match status" value="1"/>
</dbReference>
<evidence type="ECO:0000256" key="3">
    <source>
        <dbReference type="ARBA" id="ARBA00012438"/>
    </source>
</evidence>
<evidence type="ECO:0000313" key="20">
    <source>
        <dbReference type="EMBL" id="EOA91415.1"/>
    </source>
</evidence>
<organism evidence="20 21">
    <name type="scientific">Exserohilum turcicum (strain 28A)</name>
    <name type="common">Northern leaf blight fungus</name>
    <name type="synonym">Setosphaeria turcica</name>
    <dbReference type="NCBI Taxonomy" id="671987"/>
    <lineage>
        <taxon>Eukaryota</taxon>
        <taxon>Fungi</taxon>
        <taxon>Dikarya</taxon>
        <taxon>Ascomycota</taxon>
        <taxon>Pezizomycotina</taxon>
        <taxon>Dothideomycetes</taxon>
        <taxon>Pleosporomycetidae</taxon>
        <taxon>Pleosporales</taxon>
        <taxon>Pleosporineae</taxon>
        <taxon>Pleosporaceae</taxon>
        <taxon>Exserohilum</taxon>
    </lineage>
</organism>
<dbReference type="EMBL" id="KB908481">
    <property type="protein sequence ID" value="EOA91415.1"/>
    <property type="molecule type" value="Genomic_DNA"/>
</dbReference>
<name>R0J362_EXST2</name>
<evidence type="ECO:0000256" key="7">
    <source>
        <dbReference type="ARBA" id="ARBA00022741"/>
    </source>
</evidence>
<dbReference type="SUPFAM" id="SSF55874">
    <property type="entry name" value="ATPase domain of HSP90 chaperone/DNA topoisomerase II/histidine kinase"/>
    <property type="match status" value="1"/>
</dbReference>
<dbReference type="InterPro" id="IPR003594">
    <property type="entry name" value="HATPase_dom"/>
</dbReference>
<evidence type="ECO:0000256" key="2">
    <source>
        <dbReference type="ARBA" id="ARBA00004370"/>
    </source>
</evidence>
<evidence type="ECO:0000313" key="21">
    <source>
        <dbReference type="Proteomes" id="UP000016935"/>
    </source>
</evidence>
<comment type="subcellular location">
    <subcellularLocation>
        <location evidence="2">Membrane</location>
    </subcellularLocation>
</comment>
<evidence type="ECO:0000256" key="15">
    <source>
        <dbReference type="SAM" id="Coils"/>
    </source>
</evidence>
<keyword evidence="12 17" id="KW-0472">Membrane</keyword>
<feature type="compositionally biased region" description="Low complexity" evidence="16">
    <location>
        <begin position="1114"/>
        <end position="1125"/>
    </location>
</feature>
<evidence type="ECO:0000256" key="6">
    <source>
        <dbReference type="ARBA" id="ARBA00022692"/>
    </source>
</evidence>
<dbReference type="Pfam" id="PF02518">
    <property type="entry name" value="HATPase_c"/>
    <property type="match status" value="1"/>
</dbReference>
<keyword evidence="21" id="KW-1185">Reference proteome</keyword>
<feature type="compositionally biased region" description="Polar residues" evidence="16">
    <location>
        <begin position="916"/>
        <end position="929"/>
    </location>
</feature>
<feature type="compositionally biased region" description="Polar residues" evidence="16">
    <location>
        <begin position="873"/>
        <end position="892"/>
    </location>
</feature>
<dbReference type="CDD" id="cd00082">
    <property type="entry name" value="HisKA"/>
    <property type="match status" value="1"/>
</dbReference>
<dbReference type="PROSITE" id="PS50109">
    <property type="entry name" value="HIS_KIN"/>
    <property type="match status" value="1"/>
</dbReference>
<dbReference type="InterPro" id="IPR001789">
    <property type="entry name" value="Sig_transdc_resp-reg_receiver"/>
</dbReference>
<comment type="catalytic activity">
    <reaction evidence="1">
        <text>ATP + protein L-histidine = ADP + protein N-phospho-L-histidine.</text>
        <dbReference type="EC" id="2.7.13.3"/>
    </reaction>
</comment>
<evidence type="ECO:0000256" key="5">
    <source>
        <dbReference type="ARBA" id="ARBA00022679"/>
    </source>
</evidence>
<dbReference type="OrthoDB" id="60033at2759"/>
<keyword evidence="13" id="KW-0325">Glycoprotein</keyword>
<dbReference type="SMART" id="SM00387">
    <property type="entry name" value="HATPase_c"/>
    <property type="match status" value="1"/>
</dbReference>
<evidence type="ECO:0000256" key="10">
    <source>
        <dbReference type="ARBA" id="ARBA00022989"/>
    </source>
</evidence>
<dbReference type="PRINTS" id="PR00344">
    <property type="entry name" value="BCTRLSENSOR"/>
</dbReference>
<evidence type="ECO:0000256" key="17">
    <source>
        <dbReference type="SAM" id="Phobius"/>
    </source>
</evidence>
<dbReference type="InterPro" id="IPR004358">
    <property type="entry name" value="Sig_transdc_His_kin-like_C"/>
</dbReference>
<feature type="region of interest" description="Disordered" evidence="16">
    <location>
        <begin position="873"/>
        <end position="943"/>
    </location>
</feature>
<dbReference type="GO" id="GO:0007234">
    <property type="term" value="P:osmosensory signaling via phosphorelay pathway"/>
    <property type="evidence" value="ECO:0007669"/>
    <property type="project" value="UniProtKB-ARBA"/>
</dbReference>
<feature type="domain" description="Histidine kinase" evidence="18">
    <location>
        <begin position="550"/>
        <end position="869"/>
    </location>
</feature>
<keyword evidence="7" id="KW-0547">Nucleotide-binding</keyword>
<evidence type="ECO:0000259" key="18">
    <source>
        <dbReference type="PROSITE" id="PS50109"/>
    </source>
</evidence>
<dbReference type="InterPro" id="IPR003661">
    <property type="entry name" value="HisK_dim/P_dom"/>
</dbReference>
<sequence>MVKMRIPIREQLGCLVLLASTVGLAVLGVATWLANHEFVLDIRSTRLTLTASLKAAQLSSNLALMQILTQQAANRLSPQFALRRFYGGNNTTDNWARVGEDYDAIFSGDAKTRVAVQARIYPYNTSATPVFSRTAPSMMDVVLPVLKPDGQNATMGDAEYGFLPDLYPKFTVQSTPYNSTFDLYKAYFQGRTIDNTSYLLLGPYRVNATLSLVSITAPIINNTSNIDTLGWVTTVLDASLITNVVNAMDGLDKSGLTLLFGPENVTNVFPANYMYTATHPTPPENVQVRFLVPPTDRDNIERHGQYDTALDPPPFDWNKYPAIRKGFTVPTHATSNAGSIISTHNEEGAQVAAGYAIVDSPMVDWMIIVEQTRKEVYEPINRLRNIILACVFGTLGAMLLVTFPVAHYSSQPIRRLRDATRRTVSPTYDDDFSSQNEVVHDDVDHAALARKEGFLGQIIHYRRNAKLNKAEKREAERRRQFRIPSKVKDRKHFIHDELTDLTTTFNEMTDELMMQYEKLEERVAQRTAELEQSKRAAEAANESKTLFIANISHELKTPLNGILGMCAVCMSEDDPVKLRRSLGIIYKSGDLLLNLLTDLLTFSKNQVGQQLSLDEKEFRLRDISSQVLAIFEKQARESGIALAVEFEGPYENNLDDNERPNELRDLGPFGLGRLKDMILYGDQHRILQVVINLVSNSLKFTPQGGSVTLTIRCPGETQMSESRKASIQSRQSSTRNSKNRVWASASEIGSVSVATPNHYDTANVINVMDKGNAYSHYLVQERAATPPPGRWLSFEFEVQDTGPGIPEHLHSKIFEPFVQGDLGLSKKFGGTGLGLSICSQLAGLMKGTIGLKSEVGHGSVFTMVIPLKHLTSRADSTASSRNINIETGTPRRSLSIDDPPRGRSHDDARSARSLRSGANSPISMPNSAATAPPGPVSFETDNQPRLVGLSQPFFASNKPLDSPNSQVAAMKRVEAEATKRGDKVKVLVAEDNKTNQEVVLRMLKLEDVYDVTVAKDGQEALDKVKESMERQAPYNLIFMDVQMPNLDGLQSTRLIRQSGFSAPIVALTAYAEESNVKECLDSGMDFFLSKPIRRPALKHVLKTYCSTIPEEMETTPPHTAATTTTVDSKANGSPSSPKSPTKMKDTSPFSAVKQKAEALAAADSPSISPMTSPVS</sequence>
<reference evidence="20 21" key="1">
    <citation type="journal article" date="2012" name="PLoS Pathog.">
        <title>Diverse lifestyles and strategies of plant pathogenesis encoded in the genomes of eighteen Dothideomycetes fungi.</title>
        <authorList>
            <person name="Ohm R.A."/>
            <person name="Feau N."/>
            <person name="Henrissat B."/>
            <person name="Schoch C.L."/>
            <person name="Horwitz B.A."/>
            <person name="Barry K.W."/>
            <person name="Condon B.J."/>
            <person name="Copeland A.C."/>
            <person name="Dhillon B."/>
            <person name="Glaser F."/>
            <person name="Hesse C.N."/>
            <person name="Kosti I."/>
            <person name="LaButti K."/>
            <person name="Lindquist E.A."/>
            <person name="Lucas S."/>
            <person name="Salamov A.A."/>
            <person name="Bradshaw R.E."/>
            <person name="Ciuffetti L."/>
            <person name="Hamelin R.C."/>
            <person name="Kema G.H.J."/>
            <person name="Lawrence C."/>
            <person name="Scott J.A."/>
            <person name="Spatafora J.W."/>
            <person name="Turgeon B.G."/>
            <person name="de Wit P.J.G.M."/>
            <person name="Zhong S."/>
            <person name="Goodwin S.B."/>
            <person name="Grigoriev I.V."/>
        </authorList>
    </citation>
    <scope>NUCLEOTIDE SEQUENCE [LARGE SCALE GENOMIC DNA]</scope>
    <source>
        <strain evidence="21">28A</strain>
    </source>
</reference>
<dbReference type="PANTHER" id="PTHR43047">
    <property type="entry name" value="TWO-COMPONENT HISTIDINE PROTEIN KINASE"/>
    <property type="match status" value="1"/>
</dbReference>
<keyword evidence="5" id="KW-0808">Transferase</keyword>